<organism evidence="4 5">
    <name type="scientific">Trichomonas vaginalis (strain ATCC PRA-98 / G3)</name>
    <dbReference type="NCBI Taxonomy" id="412133"/>
    <lineage>
        <taxon>Eukaryota</taxon>
        <taxon>Metamonada</taxon>
        <taxon>Parabasalia</taxon>
        <taxon>Trichomonadida</taxon>
        <taxon>Trichomonadidae</taxon>
        <taxon>Trichomonas</taxon>
    </lineage>
</organism>
<keyword evidence="2" id="KW-0812">Transmembrane</keyword>
<reference evidence="4" key="2">
    <citation type="journal article" date="2007" name="Science">
        <title>Draft genome sequence of the sexually transmitted pathogen Trichomonas vaginalis.</title>
        <authorList>
            <person name="Carlton J.M."/>
            <person name="Hirt R.P."/>
            <person name="Silva J.C."/>
            <person name="Delcher A.L."/>
            <person name="Schatz M."/>
            <person name="Zhao Q."/>
            <person name="Wortman J.R."/>
            <person name="Bidwell S.L."/>
            <person name="Alsmark U.C.M."/>
            <person name="Besteiro S."/>
            <person name="Sicheritz-Ponten T."/>
            <person name="Noel C.J."/>
            <person name="Dacks J.B."/>
            <person name="Foster P.G."/>
            <person name="Simillion C."/>
            <person name="Van de Peer Y."/>
            <person name="Miranda-Saavedra D."/>
            <person name="Barton G.J."/>
            <person name="Westrop G.D."/>
            <person name="Mueller S."/>
            <person name="Dessi D."/>
            <person name="Fiori P.L."/>
            <person name="Ren Q."/>
            <person name="Paulsen I."/>
            <person name="Zhang H."/>
            <person name="Bastida-Corcuera F.D."/>
            <person name="Simoes-Barbosa A."/>
            <person name="Brown M.T."/>
            <person name="Hayes R.D."/>
            <person name="Mukherjee M."/>
            <person name="Okumura C.Y."/>
            <person name="Schneider R."/>
            <person name="Smith A.J."/>
            <person name="Vanacova S."/>
            <person name="Villalvazo M."/>
            <person name="Haas B.J."/>
            <person name="Pertea M."/>
            <person name="Feldblyum T.V."/>
            <person name="Utterback T.R."/>
            <person name="Shu C.L."/>
            <person name="Osoegawa K."/>
            <person name="de Jong P.J."/>
            <person name="Hrdy I."/>
            <person name="Horvathova L."/>
            <person name="Zubacova Z."/>
            <person name="Dolezal P."/>
            <person name="Malik S.B."/>
            <person name="Logsdon J.M. Jr."/>
            <person name="Henze K."/>
            <person name="Gupta A."/>
            <person name="Wang C.C."/>
            <person name="Dunne R.L."/>
            <person name="Upcroft J.A."/>
            <person name="Upcroft P."/>
            <person name="White O."/>
            <person name="Salzberg S.L."/>
            <person name="Tang P."/>
            <person name="Chiu C.-H."/>
            <person name="Lee Y.-S."/>
            <person name="Embley T.M."/>
            <person name="Coombs G.H."/>
            <person name="Mottram J.C."/>
            <person name="Tachezy J."/>
            <person name="Fraser-Liggett C.M."/>
            <person name="Johnson P.J."/>
        </authorList>
    </citation>
    <scope>NUCLEOTIDE SEQUENCE [LARGE SCALE GENOMIC DNA]</scope>
    <source>
        <strain evidence="4">G3</strain>
    </source>
</reference>
<keyword evidence="2" id="KW-0472">Membrane</keyword>
<dbReference type="RefSeq" id="XP_001322446.1">
    <property type="nucleotide sequence ID" value="XM_001322411.1"/>
</dbReference>
<dbReference type="InterPro" id="IPR035965">
    <property type="entry name" value="PAS-like_dom_sf"/>
</dbReference>
<gene>
    <name evidence="4" type="ORF">TVAG_118750</name>
</gene>
<dbReference type="NCBIfam" id="TIGR00229">
    <property type="entry name" value="sensory_box"/>
    <property type="match status" value="1"/>
</dbReference>
<dbReference type="SUPFAM" id="SSF55785">
    <property type="entry name" value="PYP-like sensor domain (PAS domain)"/>
    <property type="match status" value="1"/>
</dbReference>
<keyword evidence="2" id="KW-1133">Transmembrane helix</keyword>
<protein>
    <submittedName>
        <fullName evidence="4">PAS domain S-box family protein</fullName>
    </submittedName>
</protein>
<dbReference type="CDD" id="cd00130">
    <property type="entry name" value="PAS"/>
    <property type="match status" value="1"/>
</dbReference>
<feature type="transmembrane region" description="Helical" evidence="2">
    <location>
        <begin position="105"/>
        <end position="128"/>
    </location>
</feature>
<dbReference type="InterPro" id="IPR029787">
    <property type="entry name" value="Nucleotide_cyclase"/>
</dbReference>
<feature type="coiled-coil region" evidence="1">
    <location>
        <begin position="1116"/>
        <end position="1143"/>
    </location>
</feature>
<evidence type="ECO:0000313" key="4">
    <source>
        <dbReference type="EMBL" id="EAY10223.1"/>
    </source>
</evidence>
<dbReference type="PROSITE" id="PS50112">
    <property type="entry name" value="PAS"/>
    <property type="match status" value="1"/>
</dbReference>
<dbReference type="Proteomes" id="UP000001542">
    <property type="component" value="Unassembled WGS sequence"/>
</dbReference>
<sequence>MFPLTISTLNDSTYARFFGTIIYQVISPEFLGTNYFTIFLLAFAIFFTLYLTYYYFRRDQLVFHHAQAPICFILQDLAPVLVNYTASCMWHYIEKLILGEQPYFYLSSAIFSFIIYNIYTFIGALFHYSITKRDSPCYSFWKHLHFFYVNLVINLVQQTWAIRKVYARGIFPCLGLSWLASICLLFWNFSFPYFTKFSNSYGFEIYGVSLTYLTLEISYYAGHISLIFMILSFFITYPIWNSFISHVFFTIGCRFYQRSFDKYLGNLSDGDDFNYIRLPNISEPRHKSLLHFALVTDYEDLHSLLIAAIDSDRSEELTIECAKMLMISSSIPHRIREKLFQIDIKKLSISAKHFLCELQYEMNKYRLSEIDISERISFLQNEKLKTKIALYAFSNSLCDSQYFKYKYNLIVNFALMSHSFKQMCNYSVSSTPLSQDLLFMFSDYLYKCAGDHVLINKINEKVQNLKGSLIQTGEMKPEVIVSSNTLGYESDSQDEFSKKIMNQKALDSTSDTSLMCFKFLSLCIIVDLFFPPMTMYKYTNSIEFIPDAFFNYMHSPSFFKSYYTIVNIEWFLNSMNYTLGNNSLPSKYKWIGYHILAQYLNVAKCPKDNQRVINVESSELINFKEKFYNFCSKLFIQTKDDPYYWKALQDGHQSLVYMYGLFTPLIDRYIDCASSIKMKVRTNHIVHTTIATIVLMVFVAICLLYSAKSGIRKALNVFSAIETQTLDEFRSSLYVQIHHQPSYRTEDHELNDDGALDLEEIEADDYQQNFDDMNDYTELIDKSLKMPIQLSIFDPARNLTLFVYIVFIFIFRYVICFFVIYYFSASVVDISTKSVEFEHLLNKSSYLFLEISSMLSNITGNSSIYVNIPQKVNYTEKNNTELDKIILIWNNFIENLENYSFSEKLSIITNITISTSSFIVDHYKTKQLYSSLTYARETETIFWFLVFILILIFIVLYYRYTTVFKHTMKDIRRLVLVLHSKYSPTESIMINSFTPGAQNDKKSINLVEFSDTIISQLFDPVLFFNSENNIIDMNKQITAQLGFTREDILNEKVHKIIPKKENKEMFDYIKLMYTPLGIRAKHQFNIKAYTKEGNEVNFSSFLVPISHNGNLVFGLLMRNQSRIEELKQEVTLLDKKVRIFLERLVPSPVANMMMENKMPNYFTCKGCAVMSITLKRQTDIGTKVSRLDVTDITEIAMSIMDRIAENYPNIHRIRTFNGVFIYVSGFFVEEKPNDSVTSLAHFASECAASINKSLEFHSFLSGIINYGGPVYGLMCGISKTVFDMLSKLLVETYDFIDIVPPGKLVLYENAYQQLENTTPYVKFQPIRPVEKQLYVLHSYIGMQFESN</sequence>
<keyword evidence="5" id="KW-1185">Reference proteome</keyword>
<dbReference type="Gene3D" id="3.30.450.20">
    <property type="entry name" value="PAS domain"/>
    <property type="match status" value="1"/>
</dbReference>
<keyword evidence="1" id="KW-0175">Coiled coil</keyword>
<dbReference type="EMBL" id="DS113342">
    <property type="protein sequence ID" value="EAY10223.1"/>
    <property type="molecule type" value="Genomic_DNA"/>
</dbReference>
<feature type="transmembrane region" description="Helical" evidence="2">
    <location>
        <begin position="140"/>
        <end position="157"/>
    </location>
</feature>
<feature type="transmembrane region" description="Helical" evidence="2">
    <location>
        <begin position="169"/>
        <end position="189"/>
    </location>
</feature>
<dbReference type="VEuPathDB" id="TrichDB:TVAGG3_0773830"/>
<dbReference type="VEuPathDB" id="TrichDB:TVAG_118750"/>
<name>A2EAX8_TRIV3</name>
<feature type="transmembrane region" description="Helical" evidence="2">
    <location>
        <begin position="35"/>
        <end position="56"/>
    </location>
</feature>
<reference evidence="4" key="1">
    <citation type="submission" date="2006-10" db="EMBL/GenBank/DDBJ databases">
        <authorList>
            <person name="Amadeo P."/>
            <person name="Zhao Q."/>
            <person name="Wortman J."/>
            <person name="Fraser-Liggett C."/>
            <person name="Carlton J."/>
        </authorList>
    </citation>
    <scope>NUCLEOTIDE SEQUENCE</scope>
    <source>
        <strain evidence="4">G3</strain>
    </source>
</reference>
<feature type="transmembrane region" description="Helical" evidence="2">
    <location>
        <begin position="685"/>
        <end position="707"/>
    </location>
</feature>
<dbReference type="InParanoid" id="A2EAX8"/>
<feature type="transmembrane region" description="Helical" evidence="2">
    <location>
        <begin position="801"/>
        <end position="823"/>
    </location>
</feature>
<evidence type="ECO:0000313" key="5">
    <source>
        <dbReference type="Proteomes" id="UP000001542"/>
    </source>
</evidence>
<feature type="transmembrane region" description="Helical" evidence="2">
    <location>
        <begin position="941"/>
        <end position="960"/>
    </location>
</feature>
<evidence type="ECO:0000256" key="2">
    <source>
        <dbReference type="SAM" id="Phobius"/>
    </source>
</evidence>
<dbReference type="SMR" id="A2EAX8"/>
<evidence type="ECO:0000259" key="3">
    <source>
        <dbReference type="PROSITE" id="PS50112"/>
    </source>
</evidence>
<evidence type="ECO:0000256" key="1">
    <source>
        <dbReference type="SAM" id="Coils"/>
    </source>
</evidence>
<feature type="transmembrane region" description="Helical" evidence="2">
    <location>
        <begin position="227"/>
        <end position="249"/>
    </location>
</feature>
<dbReference type="Pfam" id="PF13426">
    <property type="entry name" value="PAS_9"/>
    <property type="match status" value="1"/>
</dbReference>
<dbReference type="InterPro" id="IPR000014">
    <property type="entry name" value="PAS"/>
</dbReference>
<accession>A2EAX8</accession>
<proteinExistence type="predicted"/>
<feature type="domain" description="PAS" evidence="3">
    <location>
        <begin position="1013"/>
        <end position="1051"/>
    </location>
</feature>
<feature type="transmembrane region" description="Helical" evidence="2">
    <location>
        <begin position="201"/>
        <end position="221"/>
    </location>
</feature>
<dbReference type="SUPFAM" id="SSF55073">
    <property type="entry name" value="Nucleotide cyclase"/>
    <property type="match status" value="1"/>
</dbReference>
<dbReference type="KEGG" id="tva:4768156"/>